<accession>A0A9D4UL46</accession>
<protein>
    <submittedName>
        <fullName evidence="3">Uncharacterized protein</fullName>
    </submittedName>
</protein>
<evidence type="ECO:0000313" key="3">
    <source>
        <dbReference type="EMBL" id="KAI5069492.1"/>
    </source>
</evidence>
<name>A0A9D4UL46_ADICA</name>
<feature type="coiled-coil region" evidence="1">
    <location>
        <begin position="161"/>
        <end position="188"/>
    </location>
</feature>
<comment type="caution">
    <text evidence="3">The sequence shown here is derived from an EMBL/GenBank/DDBJ whole genome shotgun (WGS) entry which is preliminary data.</text>
</comment>
<gene>
    <name evidence="3" type="ORF">GOP47_0015793</name>
</gene>
<feature type="region of interest" description="Disordered" evidence="2">
    <location>
        <begin position="128"/>
        <end position="151"/>
    </location>
</feature>
<evidence type="ECO:0000256" key="2">
    <source>
        <dbReference type="SAM" id="MobiDB-lite"/>
    </source>
</evidence>
<dbReference type="Proteomes" id="UP000886520">
    <property type="component" value="Chromosome 15"/>
</dbReference>
<evidence type="ECO:0000256" key="1">
    <source>
        <dbReference type="SAM" id="Coils"/>
    </source>
</evidence>
<reference evidence="3" key="1">
    <citation type="submission" date="2021-01" db="EMBL/GenBank/DDBJ databases">
        <title>Adiantum capillus-veneris genome.</title>
        <authorList>
            <person name="Fang Y."/>
            <person name="Liao Q."/>
        </authorList>
    </citation>
    <scope>NUCLEOTIDE SEQUENCE</scope>
    <source>
        <strain evidence="3">H3</strain>
        <tissue evidence="3">Leaf</tissue>
    </source>
</reference>
<evidence type="ECO:0000313" key="4">
    <source>
        <dbReference type="Proteomes" id="UP000886520"/>
    </source>
</evidence>
<keyword evidence="4" id="KW-1185">Reference proteome</keyword>
<feature type="compositionally biased region" description="Basic and acidic residues" evidence="2">
    <location>
        <begin position="319"/>
        <end position="329"/>
    </location>
</feature>
<dbReference type="AlphaFoldDB" id="A0A9D4UL46"/>
<sequence>MAAPTHAQEFTPVLKSKVKQQELHNSFSENCDLYKVTSIVHSFSSGKGQRAVQHCKKENPSGKTQLTITEIGHTSPQNAGNYKPEEGCEARDINHSIVRQELTKESSPDKIIEHYWISVGKEHMRAMHSKSTKDTQPKSPSALKVHAGASSSGLRGGKVGYKSLIEKVEQCEDELQRLTLRLQAQQCKKPWFLEAARKSKVYQRETRDAGASDNSLQASGSTSSLGQVCAHIKKSIDRSKESVIGVFSAHTFAESISQESKGSSLDLVQEAPCENLPVSIEGSEQLLDTFETPTYIGETHTLETQPASDLSVLEHNELQEPNHHEDPKKTQFCGHGSDHRDEPDPSVCSKSSSESYQHSRSSGDSRSNASQEVSACAALRRRPCSTLTQQRRRGGKIDRVARFAEMQKLWKKDAFLVASEAGGKRKGVQSFHHHFSTLHSTSSY</sequence>
<dbReference type="OrthoDB" id="1997983at2759"/>
<keyword evidence="1" id="KW-0175">Coiled coil</keyword>
<feature type="compositionally biased region" description="Low complexity" evidence="2">
    <location>
        <begin position="349"/>
        <end position="370"/>
    </location>
</feature>
<feature type="region of interest" description="Disordered" evidence="2">
    <location>
        <begin position="319"/>
        <end position="374"/>
    </location>
</feature>
<dbReference type="EMBL" id="JABFUD020000015">
    <property type="protein sequence ID" value="KAI5069492.1"/>
    <property type="molecule type" value="Genomic_DNA"/>
</dbReference>
<organism evidence="3 4">
    <name type="scientific">Adiantum capillus-veneris</name>
    <name type="common">Maidenhair fern</name>
    <dbReference type="NCBI Taxonomy" id="13818"/>
    <lineage>
        <taxon>Eukaryota</taxon>
        <taxon>Viridiplantae</taxon>
        <taxon>Streptophyta</taxon>
        <taxon>Embryophyta</taxon>
        <taxon>Tracheophyta</taxon>
        <taxon>Polypodiopsida</taxon>
        <taxon>Polypodiidae</taxon>
        <taxon>Polypodiales</taxon>
        <taxon>Pteridineae</taxon>
        <taxon>Pteridaceae</taxon>
        <taxon>Vittarioideae</taxon>
        <taxon>Adiantum</taxon>
    </lineage>
</organism>
<proteinExistence type="predicted"/>